<comment type="caution">
    <text evidence="1">The sequence shown here is derived from an EMBL/GenBank/DDBJ whole genome shotgun (WGS) entry which is preliminary data.</text>
</comment>
<organism evidence="1 2">
    <name type="scientific">Geomicrobium sediminis</name>
    <dbReference type="NCBI Taxonomy" id="1347788"/>
    <lineage>
        <taxon>Bacteria</taxon>
        <taxon>Bacillati</taxon>
        <taxon>Bacillota</taxon>
        <taxon>Bacilli</taxon>
        <taxon>Bacillales</taxon>
        <taxon>Geomicrobium</taxon>
    </lineage>
</organism>
<evidence type="ECO:0000313" key="2">
    <source>
        <dbReference type="Proteomes" id="UP000741863"/>
    </source>
</evidence>
<accession>A0ABS2PE56</accession>
<gene>
    <name evidence="1" type="ORF">JOD17_002786</name>
</gene>
<dbReference type="EMBL" id="JAFBEC010000008">
    <property type="protein sequence ID" value="MBM7633690.1"/>
    <property type="molecule type" value="Genomic_DNA"/>
</dbReference>
<reference evidence="1 2" key="1">
    <citation type="submission" date="2021-01" db="EMBL/GenBank/DDBJ databases">
        <title>Genomic Encyclopedia of Type Strains, Phase IV (KMG-IV): sequencing the most valuable type-strain genomes for metagenomic binning, comparative biology and taxonomic classification.</title>
        <authorList>
            <person name="Goeker M."/>
        </authorList>
    </citation>
    <scope>NUCLEOTIDE SEQUENCE [LARGE SCALE GENOMIC DNA]</scope>
    <source>
        <strain evidence="1 2">DSM 25540</strain>
    </source>
</reference>
<evidence type="ECO:0000313" key="1">
    <source>
        <dbReference type="EMBL" id="MBM7633690.1"/>
    </source>
</evidence>
<dbReference type="RefSeq" id="WP_204698398.1">
    <property type="nucleotide sequence ID" value="NZ_JAFBEC010000008.1"/>
</dbReference>
<keyword evidence="2" id="KW-1185">Reference proteome</keyword>
<name>A0ABS2PE56_9BACL</name>
<protein>
    <submittedName>
        <fullName evidence="1">Uncharacterized protein</fullName>
    </submittedName>
</protein>
<proteinExistence type="predicted"/>
<sequence length="467" mass="51314">MNNLSILLSGLLMASLTSEVDANDADKIEFTEIEGEITEIEGFTETQSDGSAILSNLELFHNQGEVDAKGSFLLNGVESELEFEGLLYPFGGKGFRDDDVIGDIEIMDENYNILQFLIENEGKFLTILVEDVKNQSWFKFEEELDNSLFDNILKGAEVSLEANSLNDREQFEKVAPLYNVNNNSDIISEESETDTLEQSYNANTDKEIDIQSRDISVQNVSEVGVALNELKITGSANLDDYSIPNSVFRNSGWSYDSSIADYSDGGGTYHSYSTTQVGSTITQISFMDTGAYFQGFTSSGVNRFDVTTTLADSLMVELDHNTNELSILYYGGGVDIRDFENGMFALTGENVFRNQTLNGSNVSESGNGAVSFLVGLVPHGSTITDLVDIIGDNGSDNLGNTIGFTHSTFEDQRRNLDGRVYRGIRAVASNHTLSSEGANLTFQGEIHSPDHDITLDYSIKHVARHNL</sequence>
<dbReference type="Proteomes" id="UP000741863">
    <property type="component" value="Unassembled WGS sequence"/>
</dbReference>